<evidence type="ECO:0000256" key="3">
    <source>
        <dbReference type="PIRSR" id="PIRSR016184-1"/>
    </source>
</evidence>
<feature type="active site" evidence="3">
    <location>
        <position position="44"/>
    </location>
</feature>
<dbReference type="Proteomes" id="UP000323819">
    <property type="component" value="Unassembled WGS sequence"/>
</dbReference>
<accession>A0ABD7SJL2</accession>
<dbReference type="Gene3D" id="3.10.310.10">
    <property type="entry name" value="Diaminopimelate Epimerase, Chain A, domain 1"/>
    <property type="match status" value="2"/>
</dbReference>
<reference evidence="4 5" key="1">
    <citation type="submission" date="2019-06" db="EMBL/GenBank/DDBJ databases">
        <title>Vibrio cholerae phylogeny based on whole-genome sequencing reveals genetic diversity and population strucutre.</title>
        <authorList>
            <person name="Zhiqiu Y."/>
            <person name="Bin L."/>
            <person name="Lingyan J."/>
        </authorList>
    </citation>
    <scope>NUCLEOTIDE SEQUENCE [LARGE SCALE GENOMIC DNA]</scope>
    <source>
        <strain evidence="4 5">N2814</strain>
    </source>
</reference>
<dbReference type="PANTHER" id="PTHR13774">
    <property type="entry name" value="PHENAZINE BIOSYNTHESIS PROTEIN"/>
    <property type="match status" value="1"/>
</dbReference>
<dbReference type="GO" id="GO:0016853">
    <property type="term" value="F:isomerase activity"/>
    <property type="evidence" value="ECO:0007669"/>
    <property type="project" value="UniProtKB-KW"/>
</dbReference>
<dbReference type="InterPro" id="IPR003719">
    <property type="entry name" value="Phenazine_PhzF-like"/>
</dbReference>
<sequence>MDIFVVDAFTDQQFKGNSAAVVPVEDWLSDELMQNIAAENNLSETAYIKNVGANQYEIRWFSPLTEIDFCGHATLASAHVLFNELGVENQIEFITQKVGNLNVIINAQNEIEMVFPNQKPEVASTIPTQLLNGLSKEPIEVLKNRQAYFAVFANEQEVLDVSYISEQLKQLAPLDVVVTAKSDNYDFVSRYFWPANGGDEDPVTGSIHSGLAPYWADKLGKVDLLAYQASKRGGVLKCRVLERAIVISGKGVLYLKGKINV</sequence>
<dbReference type="SUPFAM" id="SSF54506">
    <property type="entry name" value="Diaminopimelate epimerase-like"/>
    <property type="match status" value="1"/>
</dbReference>
<dbReference type="NCBIfam" id="TIGR00654">
    <property type="entry name" value="PhzF_family"/>
    <property type="match status" value="1"/>
</dbReference>
<evidence type="ECO:0000256" key="1">
    <source>
        <dbReference type="ARBA" id="ARBA00008270"/>
    </source>
</evidence>
<dbReference type="PIRSF" id="PIRSF016184">
    <property type="entry name" value="PhzC_PhzF"/>
    <property type="match status" value="1"/>
</dbReference>
<organism evidence="4 5">
    <name type="scientific">Vibrio cholerae</name>
    <dbReference type="NCBI Taxonomy" id="666"/>
    <lineage>
        <taxon>Bacteria</taxon>
        <taxon>Pseudomonadati</taxon>
        <taxon>Pseudomonadota</taxon>
        <taxon>Gammaproteobacteria</taxon>
        <taxon>Vibrionales</taxon>
        <taxon>Vibrionaceae</taxon>
        <taxon>Vibrio</taxon>
    </lineage>
</organism>
<dbReference type="Pfam" id="PF02567">
    <property type="entry name" value="PhzC-PhzF"/>
    <property type="match status" value="1"/>
</dbReference>
<evidence type="ECO:0000256" key="2">
    <source>
        <dbReference type="ARBA" id="ARBA00023235"/>
    </source>
</evidence>
<dbReference type="EMBL" id="VSIJ01000035">
    <property type="protein sequence ID" value="TXX64783.1"/>
    <property type="molecule type" value="Genomic_DNA"/>
</dbReference>
<proteinExistence type="inferred from homology"/>
<evidence type="ECO:0000313" key="4">
    <source>
        <dbReference type="EMBL" id="TXX64783.1"/>
    </source>
</evidence>
<name>A0ABD7SJL2_VIBCL</name>
<comment type="similarity">
    <text evidence="1">Belongs to the PhzF family.</text>
</comment>
<gene>
    <name evidence="4" type="ORF">FXF03_14795</name>
</gene>
<keyword evidence="2" id="KW-0413">Isomerase</keyword>
<comment type="caution">
    <text evidence="4">The sequence shown here is derived from an EMBL/GenBank/DDBJ whole genome shotgun (WGS) entry which is preliminary data.</text>
</comment>
<dbReference type="PANTHER" id="PTHR13774:SF17">
    <property type="entry name" value="PHENAZINE BIOSYNTHESIS-LIKE DOMAIN-CONTAINING PROTEIN"/>
    <property type="match status" value="1"/>
</dbReference>
<evidence type="ECO:0000313" key="5">
    <source>
        <dbReference type="Proteomes" id="UP000323819"/>
    </source>
</evidence>
<dbReference type="AlphaFoldDB" id="A0ABD7SJL2"/>
<protein>
    <submittedName>
        <fullName evidence="4">PhzF family phenazine biosynthesis protein</fullName>
    </submittedName>
</protein>